<dbReference type="Proteomes" id="UP000194948">
    <property type="component" value="Chromosome"/>
</dbReference>
<name>A0AAQ3W6M9_9ENTE</name>
<reference evidence="3" key="1">
    <citation type="submission" date="2017-05" db="EMBL/GenBank/DDBJ databases">
        <title>The Genome Sequence of EEnterococcus faecalis 9F2_4866.</title>
        <authorList>
            <consortium name="The Broad Institute Genomics Platform"/>
            <consortium name="The Broad Institute Genomic Center for Infectious Diseases"/>
            <person name="Earl A."/>
            <person name="Manson A."/>
            <person name="Schwartman J."/>
            <person name="Gilmore M."/>
            <person name="Abouelleil A."/>
            <person name="Cao P."/>
            <person name="Chapman S."/>
            <person name="Cusick C."/>
            <person name="Shea T."/>
            <person name="Young S."/>
            <person name="Neafsey D."/>
            <person name="Nusbaum C."/>
            <person name="Birren B."/>
        </authorList>
    </citation>
    <scope>NUCLEOTIDE SEQUENCE [LARGE SCALE GENOMIC DNA]</scope>
    <source>
        <strain evidence="3">7F3_DIV0205</strain>
    </source>
</reference>
<evidence type="ECO:0000313" key="3">
    <source>
        <dbReference type="Proteomes" id="UP000194948"/>
    </source>
</evidence>
<keyword evidence="3" id="KW-1185">Reference proteome</keyword>
<evidence type="ECO:0000256" key="1">
    <source>
        <dbReference type="SAM" id="Coils"/>
    </source>
</evidence>
<gene>
    <name evidence="2" type="ORF">A5821_000850</name>
</gene>
<dbReference type="AlphaFoldDB" id="A0AAQ3W6M9"/>
<accession>A0AAQ3W6M9</accession>
<protein>
    <submittedName>
        <fullName evidence="2">Uncharacterized protein</fullName>
    </submittedName>
</protein>
<dbReference type="EMBL" id="CP147244">
    <property type="protein sequence ID" value="WYJ99773.1"/>
    <property type="molecule type" value="Genomic_DNA"/>
</dbReference>
<sequence>MTLTEEDLAWLNQYVYNVDEDKIVNFELTRPKKNKILEMRNGTKVWIVDVTDDNDTGFQGMAVAPIINGKPDYNQVTVVAAATDSSDLKDLHGALSGTTESGSHQYDAALDFIKNLPKNCTVSQLTGYSQSAFMLKAGAKLKIPATVFNGWFQYTSLNDDERKFIRDNPGLFLNYRHASDWITMLNDRNSKSVKDLGTIVWVKGSSHNIYDWDFDGDGRLIVNGDTREKVTVRNNQIKNNAAILLLALSGLANKLRASGGGLSSNEEIFLDNSEALIVLEAASQTMYIGLQGTIKVWKDSISEAEELWKTGVQTAESVGEDLNPSEVMETVESGSPKASIVNEPTNYYEEKIAEAKQMNESYDHLIDEIKESINQLIASDQELAKQLQL</sequence>
<reference evidence="2 3" key="2">
    <citation type="submission" date="2024-03" db="EMBL/GenBank/DDBJ databases">
        <title>The Genome Sequence of Enterococcus sp. DIV0205d.</title>
        <authorList>
            <consortium name="The Broad Institute Genomics Platform"/>
            <consortium name="The Broad Institute Microbial Omics Core"/>
            <consortium name="The Broad Institute Genomic Center for Infectious Diseases"/>
            <person name="Earl A."/>
            <person name="Manson A."/>
            <person name="Gilmore M."/>
            <person name="Schwartman J."/>
            <person name="Shea T."/>
            <person name="Abouelleil A."/>
            <person name="Cao P."/>
            <person name="Chapman S."/>
            <person name="Cusick C."/>
            <person name="Young S."/>
            <person name="Neafsey D."/>
            <person name="Nusbaum C."/>
            <person name="Birren B."/>
        </authorList>
    </citation>
    <scope>NUCLEOTIDE SEQUENCE [LARGE SCALE GENOMIC DNA]</scope>
    <source>
        <strain evidence="2 3">7F3_DIV0205</strain>
    </source>
</reference>
<feature type="coiled-coil region" evidence="1">
    <location>
        <begin position="348"/>
        <end position="375"/>
    </location>
</feature>
<evidence type="ECO:0000313" key="2">
    <source>
        <dbReference type="EMBL" id="WYJ99773.1"/>
    </source>
</evidence>
<keyword evidence="1" id="KW-0175">Coiled coil</keyword>
<organism evidence="2 3">
    <name type="scientific">Candidatus Enterococcus palustris</name>
    <dbReference type="NCBI Taxonomy" id="1834189"/>
    <lineage>
        <taxon>Bacteria</taxon>
        <taxon>Bacillati</taxon>
        <taxon>Bacillota</taxon>
        <taxon>Bacilli</taxon>
        <taxon>Lactobacillales</taxon>
        <taxon>Enterococcaceae</taxon>
        <taxon>Enterococcus</taxon>
    </lineage>
</organism>
<dbReference type="RefSeq" id="WP_086313374.1">
    <property type="nucleotide sequence ID" value="NZ_CP147244.1"/>
</dbReference>
<proteinExistence type="predicted"/>